<keyword evidence="2" id="KW-1133">Transmembrane helix</keyword>
<proteinExistence type="predicted"/>
<keyword evidence="5" id="KW-1185">Reference proteome</keyword>
<gene>
    <name evidence="4" type="ORF">GE115_12055</name>
</gene>
<reference evidence="4 5" key="1">
    <citation type="submission" date="2019-10" db="EMBL/GenBank/DDBJ databases">
        <authorList>
            <person name="Nie G."/>
            <person name="Ming H."/>
            <person name="Yi B."/>
        </authorList>
    </citation>
    <scope>NUCLEOTIDE SEQUENCE [LARGE SCALE GENOMIC DNA]</scope>
    <source>
        <strain evidence="4 5">CFH 90414</strain>
    </source>
</reference>
<organism evidence="4 5">
    <name type="scientific">Agromyces agglutinans</name>
    <dbReference type="NCBI Taxonomy" id="2662258"/>
    <lineage>
        <taxon>Bacteria</taxon>
        <taxon>Bacillati</taxon>
        <taxon>Actinomycetota</taxon>
        <taxon>Actinomycetes</taxon>
        <taxon>Micrococcales</taxon>
        <taxon>Microbacteriaceae</taxon>
        <taxon>Agromyces</taxon>
    </lineage>
</organism>
<feature type="transmembrane region" description="Helical" evidence="2">
    <location>
        <begin position="34"/>
        <end position="55"/>
    </location>
</feature>
<keyword evidence="2" id="KW-0472">Membrane</keyword>
<accession>A0A6I2F8L7</accession>
<evidence type="ECO:0000259" key="3">
    <source>
        <dbReference type="Pfam" id="PF14258"/>
    </source>
</evidence>
<feature type="domain" description="DUF4350" evidence="3">
    <location>
        <begin position="66"/>
        <end position="242"/>
    </location>
</feature>
<keyword evidence="2" id="KW-0812">Transmembrane</keyword>
<dbReference type="Pfam" id="PF14258">
    <property type="entry name" value="DUF4350"/>
    <property type="match status" value="1"/>
</dbReference>
<evidence type="ECO:0000313" key="5">
    <source>
        <dbReference type="Proteomes" id="UP000431080"/>
    </source>
</evidence>
<evidence type="ECO:0000313" key="4">
    <source>
        <dbReference type="EMBL" id="MRG60594.1"/>
    </source>
</evidence>
<comment type="caution">
    <text evidence="4">The sequence shown here is derived from an EMBL/GenBank/DDBJ whole genome shotgun (WGS) entry which is preliminary data.</text>
</comment>
<evidence type="ECO:0000256" key="2">
    <source>
        <dbReference type="SAM" id="Phobius"/>
    </source>
</evidence>
<dbReference type="Proteomes" id="UP000431080">
    <property type="component" value="Unassembled WGS sequence"/>
</dbReference>
<feature type="transmembrane region" description="Helical" evidence="2">
    <location>
        <begin position="272"/>
        <end position="290"/>
    </location>
</feature>
<dbReference type="InterPro" id="IPR025646">
    <property type="entry name" value="DUF4350"/>
</dbReference>
<feature type="region of interest" description="Disordered" evidence="1">
    <location>
        <begin position="401"/>
        <end position="431"/>
    </location>
</feature>
<name>A0A6I2F8L7_9MICO</name>
<dbReference type="EMBL" id="WJIF01000006">
    <property type="protein sequence ID" value="MRG60594.1"/>
    <property type="molecule type" value="Genomic_DNA"/>
</dbReference>
<dbReference type="AlphaFoldDB" id="A0A6I2F8L7"/>
<evidence type="ECO:0000256" key="1">
    <source>
        <dbReference type="SAM" id="MobiDB-lite"/>
    </source>
</evidence>
<protein>
    <submittedName>
        <fullName evidence="4">DUF4350 domain-containing protein</fullName>
    </submittedName>
</protein>
<dbReference type="RefSeq" id="WP_153685033.1">
    <property type="nucleotide sequence ID" value="NZ_WJIF01000006.1"/>
</dbReference>
<sequence length="431" mass="44291">MSATATASNRAPATAPAVARTPTLGARLRRGRTWLVIALVMLAGGGLLLVLRGFGGAVAGVPVGPADASPVGSKALVQVLRAQGVEVVEARTLGQAIDAGGADTTVLLHDAQGLLGDDDLRDLAAATDRLVVAAPDFASLDALAPGVRHAGAAPGALDRPGCDLPAAQRAGELSPGQRLFTIDDDAAGDGWVGCFADEQFGFAVAAGPSPEGAELALVGSVTPFQNQSIDESGNAALALGLLGAEPRLVWYLPGPADAPAGGPTLGELTPGWVSPVLVLAALVTVVAGLWRGRRLGRLVVEDLPVHVPAGETAAGRARLYAGAASRQHALDQIRVATIRRLATALRLPAAASVDDVIGATATALRTDPIAVRRLLVDEDPLGDARFVDLARDLDRLERDVRAISRPAHPEHPEHPEALDRLDRPDPPGRRP</sequence>